<dbReference type="AlphaFoldDB" id="A0A4R7D4S4"/>
<evidence type="ECO:0000313" key="1">
    <source>
        <dbReference type="EMBL" id="TDS14695.1"/>
    </source>
</evidence>
<gene>
    <name evidence="1" type="ORF">B0I21_103190</name>
</gene>
<keyword evidence="2" id="KW-1185">Reference proteome</keyword>
<dbReference type="InterPro" id="IPR009097">
    <property type="entry name" value="Cyclic_Pdiesterase"/>
</dbReference>
<name>A0A4R7D4S4_9SPHI</name>
<dbReference type="Pfam" id="PF13563">
    <property type="entry name" value="2_5_RNA_ligase2"/>
    <property type="match status" value="1"/>
</dbReference>
<dbReference type="InterPro" id="IPR036388">
    <property type="entry name" value="WH-like_DNA-bd_sf"/>
</dbReference>
<dbReference type="InterPro" id="IPR021660">
    <property type="entry name" value="DUF3253"/>
</dbReference>
<dbReference type="Gene3D" id="3.90.1140.10">
    <property type="entry name" value="Cyclic phosphodiesterase"/>
    <property type="match status" value="1"/>
</dbReference>
<organism evidence="1 2">
    <name type="scientific">Sphingobacterium paludis</name>
    <dbReference type="NCBI Taxonomy" id="1476465"/>
    <lineage>
        <taxon>Bacteria</taxon>
        <taxon>Pseudomonadati</taxon>
        <taxon>Bacteroidota</taxon>
        <taxon>Sphingobacteriia</taxon>
        <taxon>Sphingobacteriales</taxon>
        <taxon>Sphingobacteriaceae</taxon>
        <taxon>Sphingobacterium</taxon>
    </lineage>
</organism>
<keyword evidence="1" id="KW-0436">Ligase</keyword>
<evidence type="ECO:0000313" key="2">
    <source>
        <dbReference type="Proteomes" id="UP000294752"/>
    </source>
</evidence>
<dbReference type="InterPro" id="IPR036390">
    <property type="entry name" value="WH_DNA-bd_sf"/>
</dbReference>
<dbReference type="SUPFAM" id="SSF46785">
    <property type="entry name" value="Winged helix' DNA-binding domain"/>
    <property type="match status" value="1"/>
</dbReference>
<dbReference type="Pfam" id="PF11625">
    <property type="entry name" value="DUF3253"/>
    <property type="match status" value="1"/>
</dbReference>
<comment type="caution">
    <text evidence="1">The sequence shown here is derived from an EMBL/GenBank/DDBJ whole genome shotgun (WGS) entry which is preliminary data.</text>
</comment>
<dbReference type="RefSeq" id="WP_243835971.1">
    <property type="nucleotide sequence ID" value="NZ_SNZV01000003.1"/>
</dbReference>
<dbReference type="Gene3D" id="1.10.10.10">
    <property type="entry name" value="Winged helix-like DNA-binding domain superfamily/Winged helix DNA-binding domain"/>
    <property type="match status" value="1"/>
</dbReference>
<accession>A0A4R7D4S4</accession>
<dbReference type="SUPFAM" id="SSF55144">
    <property type="entry name" value="LigT-like"/>
    <property type="match status" value="1"/>
</dbReference>
<protein>
    <submittedName>
        <fullName evidence="1">2'-5' RNA ligase</fullName>
    </submittedName>
</protein>
<dbReference type="EMBL" id="SNZV01000003">
    <property type="protein sequence ID" value="TDS14695.1"/>
    <property type="molecule type" value="Genomic_DNA"/>
</dbReference>
<proteinExistence type="predicted"/>
<dbReference type="GO" id="GO:0016874">
    <property type="term" value="F:ligase activity"/>
    <property type="evidence" value="ECO:0007669"/>
    <property type="project" value="UniProtKB-KW"/>
</dbReference>
<dbReference type="Proteomes" id="UP000294752">
    <property type="component" value="Unassembled WGS sequence"/>
</dbReference>
<sequence length="247" mass="28262">MQTTEDKIIFILTLRLDTKSQAFFDRLRAKYFPPERNYLRAHLTLFHKLPDHPRTLELLRGFRFEPFTMAVSGLMHLGAGVAYHIDSPELQRLHQRLRTAFAADIVPQDQQRFKPHITVQNKVTPEASKKLLAQLSDNFAPFKVRASGLDLWVYRGGPWEHHEGFDFVADTAISESILSTTAARGPQKSVCPSEIARMLYPEDWREHMQDIVDVAISLHKLGKVQITQKGSAIDVDHIKGPIRITCR</sequence>
<reference evidence="1 2" key="1">
    <citation type="submission" date="2019-03" db="EMBL/GenBank/DDBJ databases">
        <title>Genomic Encyclopedia of Type Strains, Phase III (KMG-III): the genomes of soil and plant-associated and newly described type strains.</title>
        <authorList>
            <person name="Whitman W."/>
        </authorList>
    </citation>
    <scope>NUCLEOTIDE SEQUENCE [LARGE SCALE GENOMIC DNA]</scope>
    <source>
        <strain evidence="1 2">CGMCC 1.12801</strain>
    </source>
</reference>